<evidence type="ECO:0000313" key="4">
    <source>
        <dbReference type="Proteomes" id="UP000094565"/>
    </source>
</evidence>
<evidence type="ECO:0000256" key="2">
    <source>
        <dbReference type="SAM" id="Phobius"/>
    </source>
</evidence>
<dbReference type="EMBL" id="CP014584">
    <property type="protein sequence ID" value="ANZ74432.1"/>
    <property type="molecule type" value="Genomic_DNA"/>
</dbReference>
<keyword evidence="2" id="KW-1133">Transmembrane helix</keyword>
<proteinExistence type="predicted"/>
<keyword evidence="2" id="KW-0472">Membrane</keyword>
<keyword evidence="4" id="KW-1185">Reference proteome</keyword>
<dbReference type="OrthoDB" id="10289869at2759"/>
<evidence type="ECO:0000313" key="3">
    <source>
        <dbReference type="EMBL" id="ANZ74432.1"/>
    </source>
</evidence>
<feature type="coiled-coil region" evidence="1">
    <location>
        <begin position="235"/>
        <end position="262"/>
    </location>
</feature>
<dbReference type="AlphaFoldDB" id="A0A1B2J8W5"/>
<name>A0A1B2J8W5_PICPA</name>
<keyword evidence="1" id="KW-0175">Coiled coil</keyword>
<feature type="transmembrane region" description="Helical" evidence="2">
    <location>
        <begin position="52"/>
        <end position="70"/>
    </location>
</feature>
<organism evidence="3 4">
    <name type="scientific">Komagataella pastoris</name>
    <name type="common">Yeast</name>
    <name type="synonym">Pichia pastoris</name>
    <dbReference type="NCBI Taxonomy" id="4922"/>
    <lineage>
        <taxon>Eukaryota</taxon>
        <taxon>Fungi</taxon>
        <taxon>Dikarya</taxon>
        <taxon>Ascomycota</taxon>
        <taxon>Saccharomycotina</taxon>
        <taxon>Pichiomycetes</taxon>
        <taxon>Pichiales</taxon>
        <taxon>Pichiaceae</taxon>
        <taxon>Komagataella</taxon>
    </lineage>
</organism>
<reference evidence="3 4" key="1">
    <citation type="submission" date="2016-02" db="EMBL/GenBank/DDBJ databases">
        <title>Comparative genomic and transcriptomic foundation for Pichia pastoris.</title>
        <authorList>
            <person name="Love K.R."/>
            <person name="Shah K.A."/>
            <person name="Whittaker C.A."/>
            <person name="Wu J."/>
            <person name="Bartlett M.C."/>
            <person name="Ma D."/>
            <person name="Leeson R.L."/>
            <person name="Priest M."/>
            <person name="Young S.K."/>
            <person name="Love J.C."/>
        </authorList>
    </citation>
    <scope>NUCLEOTIDE SEQUENCE [LARGE SCALE GENOMIC DNA]</scope>
    <source>
        <strain evidence="3 4">ATCC 28485</strain>
    </source>
</reference>
<feature type="transmembrane region" description="Helical" evidence="2">
    <location>
        <begin position="127"/>
        <end position="147"/>
    </location>
</feature>
<dbReference type="Proteomes" id="UP000094565">
    <property type="component" value="Chromosome 1"/>
</dbReference>
<gene>
    <name evidence="3" type="ORF">ATY40_BA7501253</name>
</gene>
<accession>A0A1B2J8W5</accession>
<sequence>MFYPRNLRLVEKTAISGRNSPNSKVEKKFSFMGGKDEPKIRFGLEIVTLNDTNEYLVLLIVTLVVVAYLIPQKAISRLQECLEIAFLLVIGWSVYQTIRWQWDVYLEMRGNEGVSKLKSARQRKSRAMFLGWGIIATGLALLCFLLVKRYFMESRPLPDLLYNSEQFILTTFSIRQWGKEIHKNVQDYISQICAEPSQPSEPVKSEPPSYRSFKEMPFFITDVYKKLESLEKKTDKNESESLHELTERLSQLEQAMKLIAYQEPSLSTGTRCSKSVPEQQIAQPSSFSLWSIPKIPIHIFSWCWSFPKRLLMISLTLTIKVLQKVW</sequence>
<keyword evidence="2" id="KW-0812">Transmembrane</keyword>
<protein>
    <submittedName>
        <fullName evidence="3">BA75_01253T0</fullName>
    </submittedName>
</protein>
<evidence type="ECO:0000256" key="1">
    <source>
        <dbReference type="SAM" id="Coils"/>
    </source>
</evidence>